<reference evidence="1 2" key="1">
    <citation type="journal article" date="2014" name="J Genomics">
        <title>Draft Genome Sequence of the Extremely Halophilic Phototrophic Purple Sulfur Bacterium Halorhodospira halochloris.</title>
        <authorList>
            <person name="Singh K.S."/>
            <person name="Kirksey J."/>
            <person name="Hoff W.D."/>
            <person name="Deole R."/>
        </authorList>
    </citation>
    <scope>NUCLEOTIDE SEQUENCE [LARGE SCALE GENOMIC DNA]</scope>
    <source>
        <strain evidence="1 2">A</strain>
    </source>
</reference>
<proteinExistence type="predicted"/>
<evidence type="ECO:0000313" key="2">
    <source>
        <dbReference type="Proteomes" id="UP000019442"/>
    </source>
</evidence>
<accession>W8KYZ2</accession>
<dbReference type="AlphaFoldDB" id="W8KYZ2"/>
<protein>
    <submittedName>
        <fullName evidence="1">Uncharacterized protein</fullName>
    </submittedName>
</protein>
<evidence type="ECO:0000313" key="1">
    <source>
        <dbReference type="EMBL" id="AHK80771.1"/>
    </source>
</evidence>
<sequence>MPFLQTLRRCYHPKLIKDQFSPAKITHIVGHDPWVSMSSSFILASPSQSVFDTFDILLHLLFGGFSGGDDTDYIITPLGTNAKNRFKNPDKQTYNHLI</sequence>
<name>W8KYZ2_9GAMM</name>
<reference evidence="2" key="2">
    <citation type="submission" date="2014-02" db="EMBL/GenBank/DDBJ databases">
        <title>Draft Genome Sequence of extremely halophilic bacteria Halorhodospira halochloris.</title>
        <authorList>
            <person name="Singh K.S."/>
        </authorList>
    </citation>
    <scope>NUCLEOTIDE SEQUENCE [LARGE SCALE GENOMIC DNA]</scope>
    <source>
        <strain evidence="2">A</strain>
    </source>
</reference>
<dbReference type="KEGG" id="hhc:M911_13885"/>
<dbReference type="Proteomes" id="UP000019442">
    <property type="component" value="Chromosome"/>
</dbReference>
<dbReference type="EMBL" id="CP007268">
    <property type="protein sequence ID" value="AHK80771.1"/>
    <property type="molecule type" value="Genomic_DNA"/>
</dbReference>
<keyword evidence="2" id="KW-1185">Reference proteome</keyword>
<dbReference type="HOGENOM" id="CLU_2329836_0_0_6"/>
<organism evidence="1 2">
    <name type="scientific">Ectothiorhodospira haloalkaliphila</name>
    <dbReference type="NCBI Taxonomy" id="421628"/>
    <lineage>
        <taxon>Bacteria</taxon>
        <taxon>Pseudomonadati</taxon>
        <taxon>Pseudomonadota</taxon>
        <taxon>Gammaproteobacteria</taxon>
        <taxon>Chromatiales</taxon>
        <taxon>Ectothiorhodospiraceae</taxon>
        <taxon>Ectothiorhodospira</taxon>
    </lineage>
</organism>
<gene>
    <name evidence="1" type="ORF">M911_13885</name>
</gene>